<feature type="domain" description="Transferrin-like" evidence="10">
    <location>
        <begin position="360"/>
        <end position="702"/>
    </location>
</feature>
<feature type="binding site" evidence="7">
    <location>
        <position position="552"/>
    </location>
    <ligand>
        <name>Fe(3+)</name>
        <dbReference type="ChEBI" id="CHEBI:29034"/>
        <label>2</label>
    </ligand>
</feature>
<dbReference type="PIRSF" id="PIRSF002549">
    <property type="entry name" value="Transferrin"/>
    <property type="match status" value="1"/>
</dbReference>
<dbReference type="SMART" id="SM00094">
    <property type="entry name" value="TR_FER"/>
    <property type="match status" value="2"/>
</dbReference>
<dbReference type="PROSITE" id="PS00205">
    <property type="entry name" value="TRANSFERRIN_LIKE_1"/>
    <property type="match status" value="1"/>
</dbReference>
<feature type="binding site" evidence="7">
    <location>
        <position position="214"/>
    </location>
    <ligand>
        <name>Fe(3+)</name>
        <dbReference type="ChEBI" id="CHEBI:29034"/>
        <label>1</label>
    </ligand>
</feature>
<protein>
    <submittedName>
        <fullName evidence="11">Transferrin-like protein</fullName>
    </submittedName>
</protein>
<dbReference type="PRINTS" id="PR00422">
    <property type="entry name" value="TRANSFERRIN"/>
</dbReference>
<evidence type="ECO:0000256" key="1">
    <source>
        <dbReference type="ARBA" id="ARBA00004613"/>
    </source>
</evidence>
<dbReference type="GO" id="GO:0005615">
    <property type="term" value="C:extracellular space"/>
    <property type="evidence" value="ECO:0007669"/>
    <property type="project" value="InterPro"/>
</dbReference>
<evidence type="ECO:0000313" key="11">
    <source>
        <dbReference type="EMBL" id="AKS25341.1"/>
    </source>
</evidence>
<dbReference type="PROSITE" id="PS00207">
    <property type="entry name" value="TRANSFERRIN_LIKE_3"/>
    <property type="match status" value="1"/>
</dbReference>
<dbReference type="InterPro" id="IPR018195">
    <property type="entry name" value="Transferrin_Fe_BS"/>
</dbReference>
<keyword evidence="5 7" id="KW-0408">Iron</keyword>
<feature type="disulfide bond" evidence="8">
    <location>
        <begin position="498"/>
        <end position="705"/>
    </location>
</feature>
<feature type="signal peptide" evidence="9">
    <location>
        <begin position="1"/>
        <end position="19"/>
    </location>
</feature>
<feature type="disulfide bond" evidence="8">
    <location>
        <begin position="134"/>
        <end position="220"/>
    </location>
</feature>
<feature type="disulfide bond" evidence="8">
    <location>
        <begin position="363"/>
        <end position="400"/>
    </location>
</feature>
<dbReference type="GO" id="GO:0005769">
    <property type="term" value="C:early endosome"/>
    <property type="evidence" value="ECO:0007669"/>
    <property type="project" value="TreeGrafter"/>
</dbReference>
<dbReference type="GO" id="GO:0055037">
    <property type="term" value="C:recycling endosome"/>
    <property type="evidence" value="ECO:0007669"/>
    <property type="project" value="TreeGrafter"/>
</dbReference>
<keyword evidence="9" id="KW-0732">Signal</keyword>
<name>A0A0K0WS32_HALDI</name>
<dbReference type="EMBL" id="KR052198">
    <property type="protein sequence ID" value="AKS25341.1"/>
    <property type="molecule type" value="mRNA"/>
</dbReference>
<feature type="disulfide bond" evidence="8">
    <location>
        <begin position="373"/>
        <end position="391"/>
    </location>
</feature>
<feature type="domain" description="Transferrin-like" evidence="10">
    <location>
        <begin position="24"/>
        <end position="355"/>
    </location>
</feature>
<evidence type="ECO:0000256" key="9">
    <source>
        <dbReference type="SAM" id="SignalP"/>
    </source>
</evidence>
<accession>A0A0K0WS32</accession>
<dbReference type="GO" id="GO:0046872">
    <property type="term" value="F:metal ion binding"/>
    <property type="evidence" value="ECO:0007669"/>
    <property type="project" value="UniProtKB-KW"/>
</dbReference>
<organism evidence="11">
    <name type="scientific">Haliotis discus discus</name>
    <name type="common">disc abalone</name>
    <dbReference type="NCBI Taxonomy" id="91233"/>
    <lineage>
        <taxon>Eukaryota</taxon>
        <taxon>Metazoa</taxon>
        <taxon>Spiralia</taxon>
        <taxon>Lophotrochozoa</taxon>
        <taxon>Mollusca</taxon>
        <taxon>Gastropoda</taxon>
        <taxon>Vetigastropoda</taxon>
        <taxon>Lepetellida</taxon>
        <taxon>Haliotoidea</taxon>
        <taxon>Haliotidae</taxon>
        <taxon>Haliotis</taxon>
    </lineage>
</organism>
<proteinExistence type="evidence at transcript level"/>
<feature type="disulfide bond" evidence="8">
    <location>
        <begin position="27"/>
        <end position="63"/>
    </location>
</feature>
<feature type="binding site" evidence="6">
    <location>
        <position position="140"/>
    </location>
    <ligand>
        <name>hydrogencarbonate</name>
        <dbReference type="ChEBI" id="CHEBI:17544"/>
        <label>1</label>
    </ligand>
</feature>
<dbReference type="PANTHER" id="PTHR11485">
    <property type="entry name" value="TRANSFERRIN"/>
    <property type="match status" value="1"/>
</dbReference>
<feature type="binding site" evidence="6">
    <location>
        <position position="136"/>
    </location>
    <ligand>
        <name>hydrogencarbonate</name>
        <dbReference type="ChEBI" id="CHEBI:17544"/>
        <label>1</label>
    </ligand>
</feature>
<dbReference type="PROSITE" id="PS51408">
    <property type="entry name" value="TRANSFERRIN_LIKE_4"/>
    <property type="match status" value="2"/>
</dbReference>
<keyword evidence="5" id="KW-0410">Iron transport</keyword>
<comment type="similarity">
    <text evidence="5">Belongs to the transferrin family.</text>
</comment>
<keyword evidence="2" id="KW-0964">Secreted</keyword>
<feature type="chain" id="PRO_5005453718" evidence="9">
    <location>
        <begin position="20"/>
        <end position="728"/>
    </location>
</feature>
<evidence type="ECO:0000256" key="2">
    <source>
        <dbReference type="ARBA" id="ARBA00022525"/>
    </source>
</evidence>
<dbReference type="PANTHER" id="PTHR11485:SF29">
    <property type="entry name" value="TRANSFERRIN 2"/>
    <property type="match status" value="1"/>
</dbReference>
<evidence type="ECO:0000256" key="5">
    <source>
        <dbReference type="PIRNR" id="PIRNR002549"/>
    </source>
</evidence>
<feature type="binding site" evidence="7">
    <location>
        <position position="110"/>
    </location>
    <ligand>
        <name>Fe(3+)</name>
        <dbReference type="ChEBI" id="CHEBI:29034"/>
        <label>1</label>
    </ligand>
</feature>
<sequence length="728" mass="79622">MGASTAVLVIVMASYLATAEDVNARFCVTSEPAMTKCMDMKRAFAGAGLGNIGCVKADDRYQCMKKVKVGQADVMRVDDTDIYAAGKYFGLVPILKESNSLSANDGLFLYKAVIVIRKNSPITSLDRLQQRKSCHTGVGRTVGWTVPVANLQAKKLITIQDCDNTVKNVANFFRESCAPGAFDTKNNLDGDNPEKVCKVCRNPQCPSNDTFSGYKGAVQCLFQNRGEVAFAKHSTIDELARASTSISKDDFRLLCPDGRVALVDEWDSCSWATRPTDAIVTSPTLPRTTIDKLRDIFENGARRFSGSGSFKMFASTGGTDLLFTDGTKRLLGVSETNYKDYLGEGYLNTLENYVKCNFTNRWCVVSDAEANKCLQMSAAFAAGRISSQLTCVRAESHRECMEKIEAGDADLVTLDGGDVYTGGKYHKLVPLMAENYQDTNEASYWAVAVTKKSNTGVSFTNLKGKTSCHTGIMKTSGWNIPIGTLIEKGAIKSSSTRCGIIEEVGKFFSKSCVPGALDTKYNPTGNNPSNLCELCGGKQFCQRDSSNKYYSYKGAFRCLVEKNADVAFVKHSTVPSYTDAKLNEEWAKNLNSADFELLCPDGSRKSVDKWKECNLAKVPSHTVVTSGTKTASERRHYSTILRKGQLKFGKNSDVFQMFATYEGKDAIFDDSTTFLSVVPQDKQDYTKWLGKEYVGASAALDKTVCTSSGHGLDIAHTVMALLVLVNLM</sequence>
<reference evidence="11" key="1">
    <citation type="journal article" date="2015" name="Dev. Comp. Immunol.">
        <title>Molecular insights into a molluscan transferrin homolog identified from disk abalone (Haliotis discus discus) evidencing its detectable role in host antibacterial defense.</title>
        <authorList>
            <person name="Herath H.M."/>
            <person name="Sandaruwan Elvitigala D.A."/>
            <person name="Godahewa G.I."/>
            <person name="Whang I."/>
            <person name="Lee J."/>
        </authorList>
    </citation>
    <scope>NUCLEOTIDE SEQUENCE</scope>
</reference>
<feature type="disulfide bond" evidence="8">
    <location>
        <begin position="512"/>
        <end position="535"/>
    </location>
</feature>
<feature type="disulfide bond" evidence="8">
    <location>
        <begin position="599"/>
        <end position="613"/>
    </location>
</feature>
<evidence type="ECO:0000256" key="6">
    <source>
        <dbReference type="PIRSR" id="PIRSR002549-2"/>
    </source>
</evidence>
<evidence type="ECO:0000259" key="10">
    <source>
        <dbReference type="PROSITE" id="PS51408"/>
    </source>
</evidence>
<feature type="binding site" evidence="6">
    <location>
        <position position="470"/>
    </location>
    <ligand>
        <name>hydrogencarbonate</name>
        <dbReference type="ChEBI" id="CHEBI:17544"/>
        <label>1</label>
    </ligand>
</feature>
<feature type="binding site" evidence="7">
    <location>
        <position position="444"/>
    </location>
    <ligand>
        <name>Fe(3+)</name>
        <dbReference type="ChEBI" id="CHEBI:29034"/>
        <label>1</label>
    </ligand>
</feature>
<keyword evidence="4 8" id="KW-1015">Disulfide bond</keyword>
<feature type="binding site" evidence="7">
    <location>
        <position position="621"/>
    </location>
    <ligand>
        <name>Fe(3+)</name>
        <dbReference type="ChEBI" id="CHEBI:29034"/>
        <label>1</label>
    </ligand>
</feature>
<feature type="binding site" evidence="7">
    <location>
        <position position="415"/>
    </location>
    <ligand>
        <name>Fe(3+)</name>
        <dbReference type="ChEBI" id="CHEBI:29034"/>
        <label>1</label>
    </ligand>
</feature>
<keyword evidence="3" id="KW-0677">Repeat</keyword>
<keyword evidence="5" id="KW-0813">Transport</keyword>
<dbReference type="GO" id="GO:0006826">
    <property type="term" value="P:iron ion transport"/>
    <property type="evidence" value="ECO:0007669"/>
    <property type="project" value="UniProtKB-KW"/>
</dbReference>
<dbReference type="Gene3D" id="3.40.190.10">
    <property type="entry name" value="Periplasmic binding protein-like II"/>
    <property type="match status" value="4"/>
</dbReference>
<feature type="binding site" evidence="6">
    <location>
        <position position="477"/>
    </location>
    <ligand>
        <name>hydrogencarbonate</name>
        <dbReference type="ChEBI" id="CHEBI:17544"/>
        <label>1</label>
    </ligand>
</feature>
<dbReference type="GO" id="GO:0005886">
    <property type="term" value="C:plasma membrane"/>
    <property type="evidence" value="ECO:0007669"/>
    <property type="project" value="TreeGrafter"/>
</dbReference>
<feature type="disulfide bond" evidence="8">
    <location>
        <begin position="197"/>
        <end position="205"/>
    </location>
</feature>
<dbReference type="Pfam" id="PF00405">
    <property type="entry name" value="Transferrin"/>
    <property type="match status" value="2"/>
</dbReference>
<dbReference type="InterPro" id="IPR001156">
    <property type="entry name" value="Transferrin-like_dom"/>
</dbReference>
<dbReference type="InterPro" id="IPR016357">
    <property type="entry name" value="Transferrin"/>
</dbReference>
<dbReference type="SUPFAM" id="SSF53850">
    <property type="entry name" value="Periplasmic binding protein-like II"/>
    <property type="match status" value="2"/>
</dbReference>
<comment type="subcellular location">
    <subcellularLocation>
        <location evidence="1">Secreted</location>
    </subcellularLocation>
</comment>
<evidence type="ECO:0000256" key="7">
    <source>
        <dbReference type="PIRSR" id="PIRSR002549-3"/>
    </source>
</evidence>
<keyword evidence="5 7" id="KW-0479">Metal-binding</keyword>
<evidence type="ECO:0000256" key="3">
    <source>
        <dbReference type="ARBA" id="ARBA00022737"/>
    </source>
</evidence>
<feature type="disulfide bond" evidence="8">
    <location>
        <begin position="532"/>
        <end position="541"/>
    </location>
</feature>
<dbReference type="AlphaFoldDB" id="A0A0K0WS32"/>
<feature type="binding site" evidence="7">
    <location>
        <position position="78"/>
    </location>
    <ligand>
        <name>Fe(3+)</name>
        <dbReference type="ChEBI" id="CHEBI:29034"/>
        <label>1</label>
    </ligand>
</feature>
<feature type="disulfide bond" evidence="8">
    <location>
        <begin position="37"/>
        <end position="54"/>
    </location>
</feature>
<feature type="disulfide bond" evidence="8">
    <location>
        <begin position="177"/>
        <end position="200"/>
    </location>
</feature>
<feature type="disulfide bond" evidence="8">
    <location>
        <begin position="468"/>
        <end position="558"/>
    </location>
</feature>
<evidence type="ECO:0000256" key="8">
    <source>
        <dbReference type="PIRSR" id="PIRSR002549-4"/>
    </source>
</evidence>
<feature type="binding site" evidence="6">
    <location>
        <position position="143"/>
    </location>
    <ligand>
        <name>hydrogencarbonate</name>
        <dbReference type="ChEBI" id="CHEBI:17544"/>
        <label>1</label>
    </ligand>
</feature>
<reference evidence="11" key="2">
    <citation type="submission" date="2015-04" db="EMBL/GenBank/DDBJ databases">
        <authorList>
            <person name="Syromyatnikov M.Y."/>
            <person name="Popov V.N."/>
        </authorList>
    </citation>
    <scope>NUCLEOTIDE SEQUENCE</scope>
</reference>
<feature type="disulfide bond" evidence="8">
    <location>
        <begin position="255"/>
        <end position="269"/>
    </location>
</feature>
<dbReference type="CDD" id="cd13529">
    <property type="entry name" value="PBP2_transferrin"/>
    <property type="match status" value="2"/>
</dbReference>
<dbReference type="FunFam" id="3.40.190.10:FF:000095">
    <property type="entry name" value="Lactotransferrin"/>
    <property type="match status" value="1"/>
</dbReference>
<keyword evidence="5" id="KW-0406">Ion transport</keyword>
<evidence type="ECO:0000256" key="4">
    <source>
        <dbReference type="ARBA" id="ARBA00023157"/>
    </source>
</evidence>